<evidence type="ECO:0008006" key="3">
    <source>
        <dbReference type="Google" id="ProtNLM"/>
    </source>
</evidence>
<reference evidence="1 2" key="1">
    <citation type="journal article" date="2023" name="Plants (Basel)">
        <title>Bridging the Gap: Combining Genomics and Transcriptomics Approaches to Understand Stylosanthes scabra, an Orphan Legume from the Brazilian Caatinga.</title>
        <authorList>
            <person name="Ferreira-Neto J.R.C."/>
            <person name="da Silva M.D."/>
            <person name="Binneck E."/>
            <person name="de Melo N.F."/>
            <person name="da Silva R.H."/>
            <person name="de Melo A.L.T.M."/>
            <person name="Pandolfi V."/>
            <person name="Bustamante F.O."/>
            <person name="Brasileiro-Vidal A.C."/>
            <person name="Benko-Iseppon A.M."/>
        </authorList>
    </citation>
    <scope>NUCLEOTIDE SEQUENCE [LARGE SCALE GENOMIC DNA]</scope>
    <source>
        <tissue evidence="1">Leaves</tissue>
    </source>
</reference>
<accession>A0ABU6QTW3</accession>
<dbReference type="EMBL" id="JASCZI010001604">
    <property type="protein sequence ID" value="MED6115233.1"/>
    <property type="molecule type" value="Genomic_DNA"/>
</dbReference>
<sequence>MQISGLPCKHGAAAIVYIREKVENYCDAYYNKDKYILAYSGMHSSLPNLDTLDDEDVLPPHCIDFQEGQEKIEKGKKMRIHHQIQGGFQQLDALIIKIYDTIEEDVKELQ</sequence>
<gene>
    <name evidence="1" type="ORF">PIB30_088432</name>
</gene>
<dbReference type="Proteomes" id="UP001341840">
    <property type="component" value="Unassembled WGS sequence"/>
</dbReference>
<organism evidence="1 2">
    <name type="scientific">Stylosanthes scabra</name>
    <dbReference type="NCBI Taxonomy" id="79078"/>
    <lineage>
        <taxon>Eukaryota</taxon>
        <taxon>Viridiplantae</taxon>
        <taxon>Streptophyta</taxon>
        <taxon>Embryophyta</taxon>
        <taxon>Tracheophyta</taxon>
        <taxon>Spermatophyta</taxon>
        <taxon>Magnoliopsida</taxon>
        <taxon>eudicotyledons</taxon>
        <taxon>Gunneridae</taxon>
        <taxon>Pentapetalae</taxon>
        <taxon>rosids</taxon>
        <taxon>fabids</taxon>
        <taxon>Fabales</taxon>
        <taxon>Fabaceae</taxon>
        <taxon>Papilionoideae</taxon>
        <taxon>50 kb inversion clade</taxon>
        <taxon>dalbergioids sensu lato</taxon>
        <taxon>Dalbergieae</taxon>
        <taxon>Pterocarpus clade</taxon>
        <taxon>Stylosanthes</taxon>
    </lineage>
</organism>
<name>A0ABU6QTW3_9FABA</name>
<protein>
    <recommendedName>
        <fullName evidence="3">SWIM-type domain-containing protein</fullName>
    </recommendedName>
</protein>
<proteinExistence type="predicted"/>
<evidence type="ECO:0000313" key="1">
    <source>
        <dbReference type="EMBL" id="MED6115233.1"/>
    </source>
</evidence>
<evidence type="ECO:0000313" key="2">
    <source>
        <dbReference type="Proteomes" id="UP001341840"/>
    </source>
</evidence>
<comment type="caution">
    <text evidence="1">The sequence shown here is derived from an EMBL/GenBank/DDBJ whole genome shotgun (WGS) entry which is preliminary data.</text>
</comment>
<keyword evidence="2" id="KW-1185">Reference proteome</keyword>